<accession>A0A392QZL6</accession>
<sequence length="90" mass="10250">LFTDKVAIDLQVLGALVENGIGCYIYNIHWSSQVAAARARYSASDEERETVNCFFVLQDMRDFPRKKHWPEMDLLVSTQPAQSASENPKM</sequence>
<evidence type="ECO:0000313" key="1">
    <source>
        <dbReference type="EMBL" id="MCI29457.1"/>
    </source>
</evidence>
<dbReference type="EMBL" id="LXQA010172723">
    <property type="protein sequence ID" value="MCI29457.1"/>
    <property type="molecule type" value="Genomic_DNA"/>
</dbReference>
<keyword evidence="2" id="KW-1185">Reference proteome</keyword>
<dbReference type="AlphaFoldDB" id="A0A392QZL6"/>
<protein>
    <submittedName>
        <fullName evidence="1">Putative disease resistance protein (TIR-NBS-LRR class)</fullName>
    </submittedName>
</protein>
<comment type="caution">
    <text evidence="1">The sequence shown here is derived from an EMBL/GenBank/DDBJ whole genome shotgun (WGS) entry which is preliminary data.</text>
</comment>
<reference evidence="1 2" key="1">
    <citation type="journal article" date="2018" name="Front. Plant Sci.">
        <title>Red Clover (Trifolium pratense) and Zigzag Clover (T. medium) - A Picture of Genomic Similarities and Differences.</title>
        <authorList>
            <person name="Dluhosova J."/>
            <person name="Istvanek J."/>
            <person name="Nedelnik J."/>
            <person name="Repkova J."/>
        </authorList>
    </citation>
    <scope>NUCLEOTIDE SEQUENCE [LARGE SCALE GENOMIC DNA]</scope>
    <source>
        <strain evidence="2">cv. 10/8</strain>
        <tissue evidence="1">Leaf</tissue>
    </source>
</reference>
<dbReference type="Proteomes" id="UP000265520">
    <property type="component" value="Unassembled WGS sequence"/>
</dbReference>
<name>A0A392QZL6_9FABA</name>
<organism evidence="1 2">
    <name type="scientific">Trifolium medium</name>
    <dbReference type="NCBI Taxonomy" id="97028"/>
    <lineage>
        <taxon>Eukaryota</taxon>
        <taxon>Viridiplantae</taxon>
        <taxon>Streptophyta</taxon>
        <taxon>Embryophyta</taxon>
        <taxon>Tracheophyta</taxon>
        <taxon>Spermatophyta</taxon>
        <taxon>Magnoliopsida</taxon>
        <taxon>eudicotyledons</taxon>
        <taxon>Gunneridae</taxon>
        <taxon>Pentapetalae</taxon>
        <taxon>rosids</taxon>
        <taxon>fabids</taxon>
        <taxon>Fabales</taxon>
        <taxon>Fabaceae</taxon>
        <taxon>Papilionoideae</taxon>
        <taxon>50 kb inversion clade</taxon>
        <taxon>NPAAA clade</taxon>
        <taxon>Hologalegina</taxon>
        <taxon>IRL clade</taxon>
        <taxon>Trifolieae</taxon>
        <taxon>Trifolium</taxon>
    </lineage>
</organism>
<feature type="non-terminal residue" evidence="1">
    <location>
        <position position="1"/>
    </location>
</feature>
<evidence type="ECO:0000313" key="2">
    <source>
        <dbReference type="Proteomes" id="UP000265520"/>
    </source>
</evidence>
<proteinExistence type="predicted"/>